<sequence length="55" mass="6402">MDGDSKSDLVKVNVRVTQREYMEMRRIVEQGKYSSISELVRHAVEVLLEEYTGKV</sequence>
<dbReference type="Proteomes" id="UP000594121">
    <property type="component" value="Chromosome"/>
</dbReference>
<protein>
    <recommendedName>
        <fullName evidence="3">Ribbon-helix-helix protein, CopG family</fullName>
    </recommendedName>
</protein>
<dbReference type="CDD" id="cd22231">
    <property type="entry name" value="RHH_NikR_HicB-like"/>
    <property type="match status" value="1"/>
</dbReference>
<evidence type="ECO:0008006" key="3">
    <source>
        <dbReference type="Google" id="ProtNLM"/>
    </source>
</evidence>
<dbReference type="InParanoid" id="A0A7L9FEV3"/>
<dbReference type="GO" id="GO:0006355">
    <property type="term" value="P:regulation of DNA-templated transcription"/>
    <property type="evidence" value="ECO:0007669"/>
    <property type="project" value="InterPro"/>
</dbReference>
<keyword evidence="2" id="KW-1185">Reference proteome</keyword>
<dbReference type="GeneID" id="59149317"/>
<gene>
    <name evidence="1" type="ORF">IG193_05435</name>
</gene>
<dbReference type="RefSeq" id="WP_192818189.1">
    <property type="nucleotide sequence ID" value="NZ_CP062310.1"/>
</dbReference>
<dbReference type="AlphaFoldDB" id="A0A7L9FEV3"/>
<proteinExistence type="predicted"/>
<evidence type="ECO:0000313" key="1">
    <source>
        <dbReference type="EMBL" id="QOJ78217.1"/>
    </source>
</evidence>
<dbReference type="InterPro" id="IPR010985">
    <property type="entry name" value="Ribbon_hlx_hlx"/>
</dbReference>
<dbReference type="EMBL" id="CP062310">
    <property type="protein sequence ID" value="QOJ78217.1"/>
    <property type="molecule type" value="Genomic_DNA"/>
</dbReference>
<reference evidence="1 2" key="1">
    <citation type="submission" date="2020-10" db="EMBL/GenBank/DDBJ databases">
        <title>Thermofilum lucidum 3507LT sp. nov. a novel member of Thermofilaceae family isolated from Chile hot spring, and proposal of description order Thermofilales.</title>
        <authorList>
            <person name="Zayulina K.S."/>
            <person name="Elcheninov A.G."/>
            <person name="Toshchakov S.V."/>
            <person name="Kublanov I.V."/>
        </authorList>
    </citation>
    <scope>NUCLEOTIDE SEQUENCE [LARGE SCALE GENOMIC DNA]</scope>
    <source>
        <strain evidence="1 2">3507LT</strain>
    </source>
</reference>
<dbReference type="KEGG" id="thel:IG193_05435"/>
<name>A0A7L9FEV3_9CREN</name>
<evidence type="ECO:0000313" key="2">
    <source>
        <dbReference type="Proteomes" id="UP000594121"/>
    </source>
</evidence>
<organism evidence="1 2">
    <name type="scientific">Infirmifilum lucidum</name>
    <dbReference type="NCBI Taxonomy" id="2776706"/>
    <lineage>
        <taxon>Archaea</taxon>
        <taxon>Thermoproteota</taxon>
        <taxon>Thermoprotei</taxon>
        <taxon>Thermofilales</taxon>
        <taxon>Thermofilaceae</taxon>
        <taxon>Infirmifilum</taxon>
    </lineage>
</organism>
<dbReference type="SUPFAM" id="SSF47598">
    <property type="entry name" value="Ribbon-helix-helix"/>
    <property type="match status" value="1"/>
</dbReference>
<accession>A0A7L9FEV3</accession>